<dbReference type="Gene3D" id="3.20.20.450">
    <property type="entry name" value="EAL domain"/>
    <property type="match status" value="1"/>
</dbReference>
<dbReference type="NCBIfam" id="TIGR00254">
    <property type="entry name" value="GGDEF"/>
    <property type="match status" value="1"/>
</dbReference>
<feature type="domain" description="GGDEF" evidence="2">
    <location>
        <begin position="424"/>
        <end position="586"/>
    </location>
</feature>
<dbReference type="eggNOG" id="COG2199">
    <property type="taxonomic scope" value="Bacteria"/>
</dbReference>
<dbReference type="RefSeq" id="WP_013387728.1">
    <property type="nucleotide sequence ID" value="NC_014632.1"/>
</dbReference>
<dbReference type="InterPro" id="IPR001633">
    <property type="entry name" value="EAL_dom"/>
</dbReference>
<dbReference type="Pfam" id="PF00990">
    <property type="entry name" value="GGDEF"/>
    <property type="match status" value="1"/>
</dbReference>
<dbReference type="Gene3D" id="3.10.580.10">
    <property type="entry name" value="CBS-domain"/>
    <property type="match status" value="1"/>
</dbReference>
<evidence type="ECO:0000313" key="4">
    <source>
        <dbReference type="Proteomes" id="UP000006875"/>
    </source>
</evidence>
<organism evidence="3 4">
    <name type="scientific">Ilyobacter polytropus (strain ATCC 51220 / DSM 2926 / LMG 16218 / CuHBu1)</name>
    <dbReference type="NCBI Taxonomy" id="572544"/>
    <lineage>
        <taxon>Bacteria</taxon>
        <taxon>Fusobacteriati</taxon>
        <taxon>Fusobacteriota</taxon>
        <taxon>Fusobacteriia</taxon>
        <taxon>Fusobacteriales</taxon>
        <taxon>Fusobacteriaceae</taxon>
        <taxon>Ilyobacter</taxon>
    </lineage>
</organism>
<proteinExistence type="predicted"/>
<dbReference type="InterPro" id="IPR029787">
    <property type="entry name" value="Nucleotide_cyclase"/>
</dbReference>
<dbReference type="OrthoDB" id="83479at2"/>
<accession>E3H9F2</accession>
<sequence length="588" mass="67928">MNNILWDNKLKILDFAFQPIICANSGEIYGVEALLRNSLEAGFKNIGDVFDSAYKDGSLYTLDLMLREKAIQKFKKLKFHKSIKIFYNLDNRLLEMPNFSMGKTEILLKENKIEKSSLCFEISEKYKLNKIEDINDMLSVYKSEGYIIALDDFGSGFSNLQKLYHFDINLLKIDRFFIKNVGKSSKKRIFLNNIINLVHTLGGLVVAEGIETEEEMHVCRMLGCDLLQGYYIQHPSQNLDDIKVLYHHVKENIIKQENFLGEDRNIIESHILKIEGTYIENHMDKILEVLKKNSHAEVFPILDQDKRVLGMIREKKIKRYLLAPFGNEFLKKKTVRDLMDIAIIADINVNVNRLIEILSLNDEVEFIIITCDGKYKGYLDKNAVIKIISEKKIGEAKNQNPLTRLPGNTQISDFIEKTLLDKANGYIYTYFDFNNFKSYNDKYGFKKGDKIITLFSEILKDEEKDENSFIGHVGGDDFFLGIRQRPNKNFNDTLDKITSIADMFKTQARDHYDQKDLKKGFILSQDRSGQLRKVPLITVSAAILEIIPGERNCTIEDVSDLLFKLKKNSKIAKDSTCCSTILPYKQFF</sequence>
<name>E3H9F2_ILYPC</name>
<dbReference type="InterPro" id="IPR043128">
    <property type="entry name" value="Rev_trsase/Diguanyl_cyclase"/>
</dbReference>
<dbReference type="InterPro" id="IPR000160">
    <property type="entry name" value="GGDEF_dom"/>
</dbReference>
<dbReference type="GO" id="GO:0071111">
    <property type="term" value="F:cyclic-guanylate-specific phosphodiesterase activity"/>
    <property type="evidence" value="ECO:0007669"/>
    <property type="project" value="InterPro"/>
</dbReference>
<reference evidence="3 4" key="1">
    <citation type="journal article" date="2010" name="Stand. Genomic Sci.">
        <title>Complete genome sequence of Ilyobacter polytropus type strain (CuHbu1).</title>
        <authorList>
            <person name="Sikorski J."/>
            <person name="Chertkov O."/>
            <person name="Lapidus A."/>
            <person name="Nolan M."/>
            <person name="Lucas S."/>
            <person name="Del Rio T.G."/>
            <person name="Tice H."/>
            <person name="Cheng J.F."/>
            <person name="Tapia R."/>
            <person name="Han C."/>
            <person name="Goodwin L."/>
            <person name="Pitluck S."/>
            <person name="Liolios K."/>
            <person name="Ivanova N."/>
            <person name="Mavromatis K."/>
            <person name="Mikhailova N."/>
            <person name="Pati A."/>
            <person name="Chen A."/>
            <person name="Palaniappan K."/>
            <person name="Land M."/>
            <person name="Hauser L."/>
            <person name="Chang Y.J."/>
            <person name="Jeffries C.D."/>
            <person name="Brambilla E."/>
            <person name="Yasawong M."/>
            <person name="Rohde M."/>
            <person name="Pukall R."/>
            <person name="Spring S."/>
            <person name="Goker M."/>
            <person name="Woyke T."/>
            <person name="Bristow J."/>
            <person name="Eisen J.A."/>
            <person name="Markowitz V."/>
            <person name="Hugenholtz P."/>
            <person name="Kyrpides N.C."/>
            <person name="Klenk H.P."/>
        </authorList>
    </citation>
    <scope>NUCLEOTIDE SEQUENCE [LARGE SCALE GENOMIC DNA]</scope>
    <source>
        <strain evidence="4">ATCC 51220 / DSM 2926 / LMG 16218 / CuHBu1</strain>
    </source>
</reference>
<dbReference type="InterPro" id="IPR046342">
    <property type="entry name" value="CBS_dom_sf"/>
</dbReference>
<evidence type="ECO:0000259" key="1">
    <source>
        <dbReference type="PROSITE" id="PS50883"/>
    </source>
</evidence>
<dbReference type="SMART" id="SM00267">
    <property type="entry name" value="GGDEF"/>
    <property type="match status" value="1"/>
</dbReference>
<gene>
    <name evidence="3" type="ordered locus">Ilyop_1280</name>
</gene>
<dbReference type="PROSITE" id="PS50887">
    <property type="entry name" value="GGDEF"/>
    <property type="match status" value="1"/>
</dbReference>
<feature type="domain" description="EAL" evidence="1">
    <location>
        <begin position="1"/>
        <end position="249"/>
    </location>
</feature>
<evidence type="ECO:0000313" key="3">
    <source>
        <dbReference type="EMBL" id="ADO83061.1"/>
    </source>
</evidence>
<dbReference type="SUPFAM" id="SSF54631">
    <property type="entry name" value="CBS-domain pair"/>
    <property type="match status" value="1"/>
</dbReference>
<dbReference type="Proteomes" id="UP000006875">
    <property type="component" value="Chromosome"/>
</dbReference>
<dbReference type="eggNOG" id="COG3620">
    <property type="taxonomic scope" value="Bacteria"/>
</dbReference>
<dbReference type="EMBL" id="CP002281">
    <property type="protein sequence ID" value="ADO83061.1"/>
    <property type="molecule type" value="Genomic_DNA"/>
</dbReference>
<dbReference type="CDD" id="cd01948">
    <property type="entry name" value="EAL"/>
    <property type="match status" value="1"/>
</dbReference>
<dbReference type="STRING" id="572544.Ilyop_1280"/>
<dbReference type="AlphaFoldDB" id="E3H9F2"/>
<evidence type="ECO:0000259" key="2">
    <source>
        <dbReference type="PROSITE" id="PS50887"/>
    </source>
</evidence>
<dbReference type="Gene3D" id="3.30.70.270">
    <property type="match status" value="1"/>
</dbReference>
<dbReference type="SUPFAM" id="SSF55073">
    <property type="entry name" value="Nucleotide cyclase"/>
    <property type="match status" value="1"/>
</dbReference>
<dbReference type="Pfam" id="PF00563">
    <property type="entry name" value="EAL"/>
    <property type="match status" value="1"/>
</dbReference>
<dbReference type="eggNOG" id="COG2200">
    <property type="taxonomic scope" value="Bacteria"/>
</dbReference>
<dbReference type="InterPro" id="IPR035919">
    <property type="entry name" value="EAL_sf"/>
</dbReference>
<dbReference type="PANTHER" id="PTHR33121:SF76">
    <property type="entry name" value="SIGNALING PROTEIN"/>
    <property type="match status" value="1"/>
</dbReference>
<dbReference type="SUPFAM" id="SSF141868">
    <property type="entry name" value="EAL domain-like"/>
    <property type="match status" value="1"/>
</dbReference>
<protein>
    <submittedName>
        <fullName evidence="3">Diguanylate cyclase/phosphodiesterase</fullName>
    </submittedName>
</protein>
<dbReference type="PROSITE" id="PS50883">
    <property type="entry name" value="EAL"/>
    <property type="match status" value="1"/>
</dbReference>
<dbReference type="PANTHER" id="PTHR33121">
    <property type="entry name" value="CYCLIC DI-GMP PHOSPHODIESTERASE PDEF"/>
    <property type="match status" value="1"/>
</dbReference>
<dbReference type="SMART" id="SM00052">
    <property type="entry name" value="EAL"/>
    <property type="match status" value="1"/>
</dbReference>
<dbReference type="InterPro" id="IPR050706">
    <property type="entry name" value="Cyclic-di-GMP_PDE-like"/>
</dbReference>
<dbReference type="HOGENOM" id="CLU_015702_2_1_0"/>
<dbReference type="KEGG" id="ipo:Ilyop_1280"/>
<keyword evidence="4" id="KW-1185">Reference proteome</keyword>